<organism evidence="1">
    <name type="scientific">Sesamum angustifolium</name>
    <dbReference type="NCBI Taxonomy" id="2727405"/>
    <lineage>
        <taxon>Eukaryota</taxon>
        <taxon>Viridiplantae</taxon>
        <taxon>Streptophyta</taxon>
        <taxon>Embryophyta</taxon>
        <taxon>Tracheophyta</taxon>
        <taxon>Spermatophyta</taxon>
        <taxon>Magnoliopsida</taxon>
        <taxon>eudicotyledons</taxon>
        <taxon>Gunneridae</taxon>
        <taxon>Pentapetalae</taxon>
        <taxon>asterids</taxon>
        <taxon>lamiids</taxon>
        <taxon>Lamiales</taxon>
        <taxon>Pedaliaceae</taxon>
        <taxon>Sesamum</taxon>
    </lineage>
</organism>
<evidence type="ECO:0000313" key="1">
    <source>
        <dbReference type="EMBL" id="KAL0330698.1"/>
    </source>
</evidence>
<dbReference type="AlphaFoldDB" id="A0AAW2MJY7"/>
<gene>
    <name evidence="1" type="ORF">Sangu_1615300</name>
</gene>
<dbReference type="EMBL" id="JACGWK010000010">
    <property type="protein sequence ID" value="KAL0330698.1"/>
    <property type="molecule type" value="Genomic_DNA"/>
</dbReference>
<protein>
    <submittedName>
        <fullName evidence="1">Uncharacterized protein</fullName>
    </submittedName>
</protein>
<reference evidence="1" key="2">
    <citation type="journal article" date="2024" name="Plant">
        <title>Genomic evolution and insights into agronomic trait innovations of Sesamum species.</title>
        <authorList>
            <person name="Miao H."/>
            <person name="Wang L."/>
            <person name="Qu L."/>
            <person name="Liu H."/>
            <person name="Sun Y."/>
            <person name="Le M."/>
            <person name="Wang Q."/>
            <person name="Wei S."/>
            <person name="Zheng Y."/>
            <person name="Lin W."/>
            <person name="Duan Y."/>
            <person name="Cao H."/>
            <person name="Xiong S."/>
            <person name="Wang X."/>
            <person name="Wei L."/>
            <person name="Li C."/>
            <person name="Ma Q."/>
            <person name="Ju M."/>
            <person name="Zhao R."/>
            <person name="Li G."/>
            <person name="Mu C."/>
            <person name="Tian Q."/>
            <person name="Mei H."/>
            <person name="Zhang T."/>
            <person name="Gao T."/>
            <person name="Zhang H."/>
        </authorList>
    </citation>
    <scope>NUCLEOTIDE SEQUENCE</scope>
    <source>
        <strain evidence="1">G01</strain>
    </source>
</reference>
<sequence length="103" mass="11540">MGLALRETFAHRAQPLLAIKDRYRNATTRRQAPPSRRIRRRTHIGPAVRGVGRQAQAGEPTNLARTASSCLGPRCVLAFYLDRRLPVPTACPLRTRDWRPGAT</sequence>
<proteinExistence type="predicted"/>
<name>A0AAW2MJY7_9LAMI</name>
<reference evidence="1" key="1">
    <citation type="submission" date="2020-06" db="EMBL/GenBank/DDBJ databases">
        <authorList>
            <person name="Li T."/>
            <person name="Hu X."/>
            <person name="Zhang T."/>
            <person name="Song X."/>
            <person name="Zhang H."/>
            <person name="Dai N."/>
            <person name="Sheng W."/>
            <person name="Hou X."/>
            <person name="Wei L."/>
        </authorList>
    </citation>
    <scope>NUCLEOTIDE SEQUENCE</scope>
    <source>
        <strain evidence="1">G01</strain>
        <tissue evidence="1">Leaf</tissue>
    </source>
</reference>
<comment type="caution">
    <text evidence="1">The sequence shown here is derived from an EMBL/GenBank/DDBJ whole genome shotgun (WGS) entry which is preliminary data.</text>
</comment>
<accession>A0AAW2MJY7</accession>